<keyword evidence="5" id="KW-1185">Reference proteome</keyword>
<dbReference type="InterPro" id="IPR051132">
    <property type="entry name" value="3-5_Exonuclease_domain"/>
</dbReference>
<keyword evidence="1" id="KW-0540">Nuclease</keyword>
<gene>
    <name evidence="4" type="ORF">SEPCBS119000_005435</name>
</gene>
<organism evidence="4 5">
    <name type="scientific">Sporothrix epigloea</name>
    <dbReference type="NCBI Taxonomy" id="1892477"/>
    <lineage>
        <taxon>Eukaryota</taxon>
        <taxon>Fungi</taxon>
        <taxon>Dikarya</taxon>
        <taxon>Ascomycota</taxon>
        <taxon>Pezizomycotina</taxon>
        <taxon>Sordariomycetes</taxon>
        <taxon>Sordariomycetidae</taxon>
        <taxon>Ophiostomatales</taxon>
        <taxon>Ophiostomataceae</taxon>
        <taxon>Sporothrix</taxon>
    </lineage>
</organism>
<dbReference type="Gene3D" id="3.30.420.10">
    <property type="entry name" value="Ribonuclease H-like superfamily/Ribonuclease H"/>
    <property type="match status" value="1"/>
</dbReference>
<evidence type="ECO:0000256" key="2">
    <source>
        <dbReference type="ARBA" id="ARBA00022801"/>
    </source>
</evidence>
<comment type="caution">
    <text evidence="4">The sequence shown here is derived from an EMBL/GenBank/DDBJ whole genome shotgun (WGS) entry which is preliminary data.</text>
</comment>
<evidence type="ECO:0000313" key="5">
    <source>
        <dbReference type="Proteomes" id="UP001642502"/>
    </source>
</evidence>
<feature type="domain" description="3'-5' exonuclease" evidence="3">
    <location>
        <begin position="4"/>
        <end position="199"/>
    </location>
</feature>
<protein>
    <recommendedName>
        <fullName evidence="3">3'-5' exonuclease domain-containing protein</fullName>
    </recommendedName>
</protein>
<dbReference type="Proteomes" id="UP001642502">
    <property type="component" value="Unassembled WGS sequence"/>
</dbReference>
<dbReference type="InterPro" id="IPR002562">
    <property type="entry name" value="3'-5'_exonuclease_dom"/>
</dbReference>
<name>A0ABP0E0L7_9PEZI</name>
<dbReference type="SUPFAM" id="SSF53098">
    <property type="entry name" value="Ribonuclease H-like"/>
    <property type="match status" value="1"/>
</dbReference>
<dbReference type="InterPro" id="IPR012337">
    <property type="entry name" value="RNaseH-like_sf"/>
</dbReference>
<proteinExistence type="predicted"/>
<dbReference type="EMBL" id="CAWUON010000102">
    <property type="protein sequence ID" value="CAK7273027.1"/>
    <property type="molecule type" value="Genomic_DNA"/>
</dbReference>
<accession>A0ABP0E0L7</accession>
<sequence length="413" mass="45587">MVKVHYCKTKHTTDRVCSDYFKGEPLLGFDLEWMPNATKFQGARQNVCLIQIASPSRIGLFHLSLYPRGENGDRNGGLIGPVLQSILEDASTLKVGVAIKGDATRVERYLGVKMRGVFELSHLHKLVVHSKAGTEHLINKKLVSLAIQAREHLQLPMFKGQDVRSSDWSRTLAMDQIIYSASDAYAAIQIFSVLERQRKNLNPKPPLPACVEQNLPIRLASGVVTAVAEEAGEEEECFDENGTLLMENLTPKYLVQAAETLKIEGTGASDFGMSSSAAAVVTRLQPSTSRSPRMLKVSSKVRDTRITAAEEWLTSFSTTVKAAGRTAHARPASLRAYYLWHTDATLKPGVLAALLRNPPLQKSTVISYILDAVKLEALPYAKTRLREELLDQIPAGLRRRKYANLSDACGFDT</sequence>
<evidence type="ECO:0000259" key="3">
    <source>
        <dbReference type="SMART" id="SM00474"/>
    </source>
</evidence>
<dbReference type="CDD" id="cd06141">
    <property type="entry name" value="WRN_exo"/>
    <property type="match status" value="1"/>
</dbReference>
<reference evidence="4 5" key="1">
    <citation type="submission" date="2024-01" db="EMBL/GenBank/DDBJ databases">
        <authorList>
            <person name="Allen C."/>
            <person name="Tagirdzhanova G."/>
        </authorList>
    </citation>
    <scope>NUCLEOTIDE SEQUENCE [LARGE SCALE GENOMIC DNA]</scope>
    <source>
        <strain evidence="4 5">CBS 119000</strain>
    </source>
</reference>
<dbReference type="PANTHER" id="PTHR13620:SF104">
    <property type="entry name" value="EXONUCLEASE 3'-5' DOMAIN-CONTAINING PROTEIN 2"/>
    <property type="match status" value="1"/>
</dbReference>
<evidence type="ECO:0000313" key="4">
    <source>
        <dbReference type="EMBL" id="CAK7273027.1"/>
    </source>
</evidence>
<dbReference type="Pfam" id="PF01612">
    <property type="entry name" value="DNA_pol_A_exo1"/>
    <property type="match status" value="1"/>
</dbReference>
<keyword evidence="2" id="KW-0378">Hydrolase</keyword>
<evidence type="ECO:0000256" key="1">
    <source>
        <dbReference type="ARBA" id="ARBA00022722"/>
    </source>
</evidence>
<dbReference type="PANTHER" id="PTHR13620">
    <property type="entry name" value="3-5 EXONUCLEASE"/>
    <property type="match status" value="1"/>
</dbReference>
<dbReference type="SMART" id="SM00474">
    <property type="entry name" value="35EXOc"/>
    <property type="match status" value="1"/>
</dbReference>
<dbReference type="InterPro" id="IPR036397">
    <property type="entry name" value="RNaseH_sf"/>
</dbReference>